<dbReference type="Gene3D" id="3.40.50.1460">
    <property type="match status" value="1"/>
</dbReference>
<dbReference type="Pfam" id="PF00656">
    <property type="entry name" value="Peptidase_C14"/>
    <property type="match status" value="1"/>
</dbReference>
<evidence type="ECO:0000313" key="18">
    <source>
        <dbReference type="Proteomes" id="UP000326458"/>
    </source>
</evidence>
<dbReference type="GO" id="GO:0030216">
    <property type="term" value="P:keratinocyte differentiation"/>
    <property type="evidence" value="ECO:0007669"/>
    <property type="project" value="TreeGrafter"/>
</dbReference>
<dbReference type="GO" id="GO:0043525">
    <property type="term" value="P:positive regulation of neuron apoptotic process"/>
    <property type="evidence" value="ECO:0007669"/>
    <property type="project" value="TreeGrafter"/>
</dbReference>
<name>A0A5N3WC82_MUNMU</name>
<dbReference type="AlphaFoldDB" id="A0A5N3WC82"/>
<sequence>MDSTENSVDSKSIKTSETKILHGSKSMDSGISLEERYKMDYPEKGVCIIINNKNFHKNTGMECRSGTDVDAANIMETFMNLKYEVRIKNDLTCKEMLELMSNISKEDHSRRSSFICILLSHGEEGIIFGTNGPISLKKLASFFRGDYCRSLTGKPKLFIIQTDSGAEDDMACQKIPVEADFLYAYSTYGSWFIQALCEMLKKYARDCELMHILTLVNRKVAIEHESFSTDSTFHAKKQIPCIVSMLTKDLYF</sequence>
<dbReference type="PRINTS" id="PR00376">
    <property type="entry name" value="IL1BCENZYME"/>
</dbReference>
<keyword evidence="4" id="KW-0645">Protease</keyword>
<dbReference type="GO" id="GO:0031264">
    <property type="term" value="C:death-inducing signaling complex"/>
    <property type="evidence" value="ECO:0007669"/>
    <property type="project" value="TreeGrafter"/>
</dbReference>
<feature type="domain" description="Caspase family p20" evidence="16">
    <location>
        <begin position="43"/>
        <end position="167"/>
    </location>
</feature>
<dbReference type="InterPro" id="IPR002398">
    <property type="entry name" value="Pept_C14"/>
</dbReference>
<dbReference type="Proteomes" id="UP000326458">
    <property type="component" value="Unassembled WGS sequence"/>
</dbReference>
<evidence type="ECO:0000256" key="9">
    <source>
        <dbReference type="ARBA" id="ARBA00023145"/>
    </source>
</evidence>
<evidence type="ECO:0000256" key="5">
    <source>
        <dbReference type="ARBA" id="ARBA00022703"/>
    </source>
</evidence>
<keyword evidence="7" id="KW-0378">Hydrolase</keyword>
<keyword evidence="3" id="KW-0963">Cytoplasm</keyword>
<dbReference type="InterPro" id="IPR015917">
    <property type="entry name" value="Pept_C14A"/>
</dbReference>
<keyword evidence="9" id="KW-0865">Zymogen</keyword>
<evidence type="ECO:0000256" key="13">
    <source>
        <dbReference type="ARBA" id="ARBA00039708"/>
    </source>
</evidence>
<keyword evidence="5" id="KW-0053">Apoptosis</keyword>
<proteinExistence type="inferred from homology"/>
<dbReference type="InterPro" id="IPR002138">
    <property type="entry name" value="Pept_C14_p10"/>
</dbReference>
<evidence type="ECO:0000256" key="14">
    <source>
        <dbReference type="RuleBase" id="RU003971"/>
    </source>
</evidence>
<keyword evidence="8" id="KW-0788">Thiol protease</keyword>
<dbReference type="CDD" id="cd00032">
    <property type="entry name" value="CASc"/>
    <property type="match status" value="1"/>
</dbReference>
<accession>A0A5N3WC82</accession>
<dbReference type="PROSITE" id="PS50208">
    <property type="entry name" value="CASPASE_P20"/>
    <property type="match status" value="1"/>
</dbReference>
<dbReference type="GO" id="GO:0030182">
    <property type="term" value="P:neuron differentiation"/>
    <property type="evidence" value="ECO:0007669"/>
    <property type="project" value="TreeGrafter"/>
</dbReference>
<evidence type="ECO:0000256" key="12">
    <source>
        <dbReference type="ARBA" id="ARBA00038900"/>
    </source>
</evidence>
<evidence type="ECO:0000256" key="11">
    <source>
        <dbReference type="ARBA" id="ARBA00038525"/>
    </source>
</evidence>
<evidence type="ECO:0000256" key="10">
    <source>
        <dbReference type="ARBA" id="ARBA00036189"/>
    </source>
</evidence>
<dbReference type="FunFam" id="3.40.50.1460:FF:000001">
    <property type="entry name" value="Caspase-3 preproprotein"/>
    <property type="match status" value="1"/>
</dbReference>
<protein>
    <recommendedName>
        <fullName evidence="13">Caspase-3</fullName>
        <ecNumber evidence="12">3.4.22.56</ecNumber>
    </recommendedName>
</protein>
<dbReference type="SUPFAM" id="SSF52129">
    <property type="entry name" value="Caspase-like"/>
    <property type="match status" value="1"/>
</dbReference>
<gene>
    <name evidence="17" type="ORF">FD754_003240</name>
</gene>
<keyword evidence="18" id="KW-1185">Reference proteome</keyword>
<feature type="domain" description="Caspase family p10" evidence="15">
    <location>
        <begin position="171"/>
        <end position="252"/>
    </location>
</feature>
<evidence type="ECO:0000313" key="17">
    <source>
        <dbReference type="EMBL" id="KAB0359084.1"/>
    </source>
</evidence>
<evidence type="ECO:0000256" key="4">
    <source>
        <dbReference type="ARBA" id="ARBA00022670"/>
    </source>
</evidence>
<dbReference type="PROSITE" id="PS01121">
    <property type="entry name" value="CASPASE_HIS"/>
    <property type="match status" value="1"/>
</dbReference>
<dbReference type="SMART" id="SM00115">
    <property type="entry name" value="CASc"/>
    <property type="match status" value="1"/>
</dbReference>
<dbReference type="PROSITE" id="PS50207">
    <property type="entry name" value="CASPASE_P10"/>
    <property type="match status" value="1"/>
</dbReference>
<comment type="catalytic activity">
    <reaction evidence="10">
        <text>Strict requirement for an Asp residue at positions P1 and P4. It has a preferred cleavage sequence of Asp-Xaa-Xaa-Asp-|- with a hydrophobic amino-acid residue at P2 and a hydrophilic amino-acid residue at P3, although Val or Ala are also accepted at this position.</text>
        <dbReference type="EC" id="3.4.22.56"/>
    </reaction>
</comment>
<comment type="caution">
    <text evidence="17">The sequence shown here is derived from an EMBL/GenBank/DDBJ whole genome shotgun (WGS) entry which is preliminary data.</text>
</comment>
<evidence type="ECO:0000256" key="2">
    <source>
        <dbReference type="ARBA" id="ARBA00010134"/>
    </source>
</evidence>
<evidence type="ECO:0000256" key="8">
    <source>
        <dbReference type="ARBA" id="ARBA00022807"/>
    </source>
</evidence>
<dbReference type="GO" id="GO:0005737">
    <property type="term" value="C:cytoplasm"/>
    <property type="evidence" value="ECO:0007669"/>
    <property type="project" value="UniProtKB-SubCell"/>
</dbReference>
<keyword evidence="6" id="KW-0702">S-nitrosylation</keyword>
<dbReference type="GO" id="GO:0006915">
    <property type="term" value="P:apoptotic process"/>
    <property type="evidence" value="ECO:0007669"/>
    <property type="project" value="UniProtKB-KW"/>
</dbReference>
<dbReference type="PANTHER" id="PTHR10454">
    <property type="entry name" value="CASPASE"/>
    <property type="match status" value="1"/>
</dbReference>
<comment type="subunit">
    <text evidence="11">Heterotetramer that consists of two anti-parallel arranged heterodimers, each one formed by a 17 kDa (p17) and a 12 kDa (p12) subunit. Interacts with BIRC6/bruce.</text>
</comment>
<dbReference type="PANTHER" id="PTHR10454:SF198">
    <property type="entry name" value="CASPASE-3"/>
    <property type="match status" value="1"/>
</dbReference>
<dbReference type="InterPro" id="IPR029030">
    <property type="entry name" value="Caspase-like_dom_sf"/>
</dbReference>
<comment type="subcellular location">
    <subcellularLocation>
        <location evidence="1">Cytoplasm</location>
    </subcellularLocation>
</comment>
<dbReference type="GO" id="GO:0006508">
    <property type="term" value="P:proteolysis"/>
    <property type="evidence" value="ECO:0007669"/>
    <property type="project" value="UniProtKB-KW"/>
</dbReference>
<dbReference type="GO" id="GO:0030218">
    <property type="term" value="P:erythrocyte differentiation"/>
    <property type="evidence" value="ECO:0007669"/>
    <property type="project" value="TreeGrafter"/>
</dbReference>
<dbReference type="GO" id="GO:0004197">
    <property type="term" value="F:cysteine-type endopeptidase activity"/>
    <property type="evidence" value="ECO:0007669"/>
    <property type="project" value="InterPro"/>
</dbReference>
<dbReference type="InterPro" id="IPR016129">
    <property type="entry name" value="Caspase_his_AS"/>
</dbReference>
<evidence type="ECO:0000256" key="6">
    <source>
        <dbReference type="ARBA" id="ARBA00022799"/>
    </source>
</evidence>
<organism evidence="17 18">
    <name type="scientific">Muntiacus muntjak</name>
    <name type="common">Barking deer</name>
    <name type="synonym">Indian muntjac</name>
    <dbReference type="NCBI Taxonomy" id="9888"/>
    <lineage>
        <taxon>Eukaryota</taxon>
        <taxon>Metazoa</taxon>
        <taxon>Chordata</taxon>
        <taxon>Craniata</taxon>
        <taxon>Vertebrata</taxon>
        <taxon>Euteleostomi</taxon>
        <taxon>Mammalia</taxon>
        <taxon>Eutheria</taxon>
        <taxon>Laurasiatheria</taxon>
        <taxon>Artiodactyla</taxon>
        <taxon>Ruminantia</taxon>
        <taxon>Pecora</taxon>
        <taxon>Cervidae</taxon>
        <taxon>Muntiacinae</taxon>
        <taxon>Muntiacus</taxon>
    </lineage>
</organism>
<evidence type="ECO:0000256" key="7">
    <source>
        <dbReference type="ARBA" id="ARBA00022801"/>
    </source>
</evidence>
<reference evidence="17 18" key="1">
    <citation type="submission" date="2019-06" db="EMBL/GenBank/DDBJ databases">
        <title>Discovery of a novel chromosome fission-fusion reversal in muntjac.</title>
        <authorList>
            <person name="Mudd A.B."/>
            <person name="Bredeson J.V."/>
            <person name="Baum R."/>
            <person name="Hockemeyer D."/>
            <person name="Rokhsar D.S."/>
        </authorList>
    </citation>
    <scope>NUCLEOTIDE SEQUENCE [LARGE SCALE GENOMIC DNA]</scope>
    <source>
        <strain evidence="17">UTSW_UCB_Mm</strain>
        <tissue evidence="17">Fibroblast cell line</tissue>
    </source>
</reference>
<evidence type="ECO:0000256" key="1">
    <source>
        <dbReference type="ARBA" id="ARBA00004496"/>
    </source>
</evidence>
<dbReference type="EMBL" id="VCEA01000001">
    <property type="protein sequence ID" value="KAB0359084.1"/>
    <property type="molecule type" value="Genomic_DNA"/>
</dbReference>
<dbReference type="EC" id="3.4.22.56" evidence="12"/>
<evidence type="ECO:0000256" key="3">
    <source>
        <dbReference type="ARBA" id="ARBA00022490"/>
    </source>
</evidence>
<dbReference type="InterPro" id="IPR011600">
    <property type="entry name" value="Pept_C14_caspase"/>
</dbReference>
<dbReference type="InterPro" id="IPR001309">
    <property type="entry name" value="Pept_C14_p20"/>
</dbReference>
<evidence type="ECO:0000259" key="16">
    <source>
        <dbReference type="PROSITE" id="PS50208"/>
    </source>
</evidence>
<evidence type="ECO:0000259" key="15">
    <source>
        <dbReference type="PROSITE" id="PS50207"/>
    </source>
</evidence>
<dbReference type="Gene3D" id="3.30.70.1470">
    <property type="entry name" value="Caspase-like"/>
    <property type="match status" value="1"/>
</dbReference>
<comment type="similarity">
    <text evidence="2 14">Belongs to the peptidase C14A family.</text>
</comment>